<dbReference type="InterPro" id="IPR013786">
    <property type="entry name" value="AcylCoA_DH/ox_N"/>
</dbReference>
<dbReference type="PROSITE" id="PS00072">
    <property type="entry name" value="ACYL_COA_DH_1"/>
    <property type="match status" value="2"/>
</dbReference>
<feature type="domain" description="Acyl-CoA oxidase/dehydrogenase middle" evidence="6">
    <location>
        <begin position="158"/>
        <end position="255"/>
    </location>
</feature>
<evidence type="ECO:0008006" key="9">
    <source>
        <dbReference type="Google" id="ProtNLM"/>
    </source>
</evidence>
<proteinExistence type="inferred from homology"/>
<evidence type="ECO:0000256" key="4">
    <source>
        <dbReference type="ARBA" id="ARBA00022827"/>
    </source>
</evidence>
<dbReference type="Proteomes" id="UP000711488">
    <property type="component" value="Unassembled WGS sequence"/>
</dbReference>
<keyword evidence="3" id="KW-0285">Flavoprotein</keyword>
<feature type="domain" description="Acyl-CoA oxidase/dehydrogenase middle" evidence="6">
    <location>
        <begin position="415"/>
        <end position="512"/>
    </location>
</feature>
<feature type="domain" description="Acyl-CoA dehydrogenase/oxidase N-terminal" evidence="7">
    <location>
        <begin position="302"/>
        <end position="411"/>
    </location>
</feature>
<gene>
    <name evidence="8" type="ORF">HAZT_HAZT008135</name>
</gene>
<evidence type="ECO:0000259" key="6">
    <source>
        <dbReference type="Pfam" id="PF02770"/>
    </source>
</evidence>
<dbReference type="OrthoDB" id="9988775at2759"/>
<dbReference type="Gene3D" id="1.10.540.10">
    <property type="entry name" value="Acyl-CoA dehydrogenase/oxidase, N-terminal domain"/>
    <property type="match status" value="2"/>
</dbReference>
<keyword evidence="4" id="KW-0274">FAD</keyword>
<dbReference type="Pfam" id="PF02771">
    <property type="entry name" value="Acyl-CoA_dh_N"/>
    <property type="match status" value="2"/>
</dbReference>
<comment type="similarity">
    <text evidence="2">Belongs to the acyl-CoA dehydrogenase family.</text>
</comment>
<keyword evidence="5" id="KW-0560">Oxidoreductase</keyword>
<name>A0A6A0HAR1_HYAAZ</name>
<dbReference type="SUPFAM" id="SSF56645">
    <property type="entry name" value="Acyl-CoA dehydrogenase NM domain-like"/>
    <property type="match status" value="2"/>
</dbReference>
<comment type="cofactor">
    <cofactor evidence="1">
        <name>FAD</name>
        <dbReference type="ChEBI" id="CHEBI:57692"/>
    </cofactor>
</comment>
<dbReference type="InterPro" id="IPR046373">
    <property type="entry name" value="Acyl-CoA_Oxase/DH_mid-dom_sf"/>
</dbReference>
<dbReference type="InterPro" id="IPR009100">
    <property type="entry name" value="AcylCoA_DH/oxidase_NM_dom_sf"/>
</dbReference>
<reference evidence="8" key="2">
    <citation type="journal article" date="2018" name="Environ. Sci. Technol.">
        <title>The Toxicogenome of Hyalella azteca: A Model for Sediment Ecotoxicology and Evolutionary Toxicology.</title>
        <authorList>
            <person name="Poynton H.C."/>
            <person name="Hasenbein S."/>
            <person name="Benoit J.B."/>
            <person name="Sepulveda M.S."/>
            <person name="Poelchau M.F."/>
            <person name="Hughes D.S.T."/>
            <person name="Murali S.C."/>
            <person name="Chen S."/>
            <person name="Glastad K.M."/>
            <person name="Goodisman M.A.D."/>
            <person name="Werren J.H."/>
            <person name="Vineis J.H."/>
            <person name="Bowen J.L."/>
            <person name="Friedrich M."/>
            <person name="Jones J."/>
            <person name="Robertson H.M."/>
            <person name="Feyereisen R."/>
            <person name="Mechler-Hickson A."/>
            <person name="Mathers N."/>
            <person name="Lee C.E."/>
            <person name="Colbourne J.K."/>
            <person name="Biales A."/>
            <person name="Johnston J.S."/>
            <person name="Wellborn G.A."/>
            <person name="Rosendale A.J."/>
            <person name="Cridge A.G."/>
            <person name="Munoz-Torres M.C."/>
            <person name="Bain P.A."/>
            <person name="Manny A.R."/>
            <person name="Major K.M."/>
            <person name="Lambert F.N."/>
            <person name="Vulpe C.D."/>
            <person name="Tuck P."/>
            <person name="Blalock B.J."/>
            <person name="Lin Y.Y."/>
            <person name="Smith M.E."/>
            <person name="Ochoa-Acuna H."/>
            <person name="Chen M.M."/>
            <person name="Childers C.P."/>
            <person name="Qu J."/>
            <person name="Dugan S."/>
            <person name="Lee S.L."/>
            <person name="Chao H."/>
            <person name="Dinh H."/>
            <person name="Han Y."/>
            <person name="Doddapaneni H."/>
            <person name="Worley K.C."/>
            <person name="Muzny D.M."/>
            <person name="Gibbs R.A."/>
            <person name="Richards S."/>
        </authorList>
    </citation>
    <scope>NUCLEOTIDE SEQUENCE</scope>
    <source>
        <strain evidence="8">HAZT.00-mixed</strain>
        <tissue evidence="8">Whole organism</tissue>
    </source>
</reference>
<dbReference type="GO" id="GO:0050660">
    <property type="term" value="F:flavin adenine dinucleotide binding"/>
    <property type="evidence" value="ECO:0007669"/>
    <property type="project" value="InterPro"/>
</dbReference>
<dbReference type="PANTHER" id="PTHR43884:SF12">
    <property type="entry name" value="ISOVALERYL-COA DEHYDROGENASE, MITOCHONDRIAL-RELATED"/>
    <property type="match status" value="1"/>
</dbReference>
<sequence length="549" mass="60284">MGSEWSSAMGSEWSSTMRSEWCSTMRSEWCSTMRSEWCSTMRSEWCSTMRSERSSDSEWSSVPCRLVWEEDGQVSREVWEKAGAAGLLGITTPAEAGGHGADFLHSAIAVEEQCYVRASGPGFSLHSDVVMPYFTNYGTKEQIERYVPDMTAGKKISAIAMTEPGAGSDLQGVKTRAVRDGDDWILNGSKTYITNGALCDVVLVVAVTDPDARARAHGISLFIVDAGTKGFNKGKKLKKLGLKAQDTSELFFEDVRLPKEALLGTELNKGFYQLMQELPQRIPTSQADSFLDIGSRDLFDASHDIFRASARKFFSEEVKPYHAQWEEDGQVSREVWEKAGAAGLLGIGTPAEAGGHGADFLHSAIAVEEQCYARASGPGFSLHSNVVMPYFTNYGTKEQIERYVPDMTAGKKISAIAMTEPGAGSDLQGVKTRAVRDGDDWILNGSKTYITNGTLCDVVLVVAVTDPDARARAHGISLFIVDAGTKGFNKGRKLKKLGLKAQDTSELFFEDVRLPKEALLGTELNKGFYQLMQELPQVMWFPNKTIDIR</sequence>
<dbReference type="InterPro" id="IPR006091">
    <property type="entry name" value="Acyl-CoA_Oxase/DH_mid-dom"/>
</dbReference>
<dbReference type="Pfam" id="PF02770">
    <property type="entry name" value="Acyl-CoA_dh_M"/>
    <property type="match status" value="2"/>
</dbReference>
<protein>
    <recommendedName>
        <fullName evidence="9">Acyl-CoA dehydrogenase</fullName>
    </recommendedName>
</protein>
<evidence type="ECO:0000256" key="1">
    <source>
        <dbReference type="ARBA" id="ARBA00001974"/>
    </source>
</evidence>
<organism evidence="8">
    <name type="scientific">Hyalella azteca</name>
    <name type="common">Amphipod</name>
    <dbReference type="NCBI Taxonomy" id="294128"/>
    <lineage>
        <taxon>Eukaryota</taxon>
        <taxon>Metazoa</taxon>
        <taxon>Ecdysozoa</taxon>
        <taxon>Arthropoda</taxon>
        <taxon>Crustacea</taxon>
        <taxon>Multicrustacea</taxon>
        <taxon>Malacostraca</taxon>
        <taxon>Eumalacostraca</taxon>
        <taxon>Peracarida</taxon>
        <taxon>Amphipoda</taxon>
        <taxon>Senticaudata</taxon>
        <taxon>Talitrida</taxon>
        <taxon>Talitroidea</taxon>
        <taxon>Hyalellidae</taxon>
        <taxon>Hyalella</taxon>
    </lineage>
</organism>
<evidence type="ECO:0000256" key="5">
    <source>
        <dbReference type="ARBA" id="ARBA00023002"/>
    </source>
</evidence>
<reference evidence="8" key="3">
    <citation type="submission" date="2019-06" db="EMBL/GenBank/DDBJ databases">
        <authorList>
            <person name="Poynton C."/>
            <person name="Hasenbein S."/>
            <person name="Benoit J.B."/>
            <person name="Sepulveda M.S."/>
            <person name="Poelchau M.F."/>
            <person name="Murali S.C."/>
            <person name="Chen S."/>
            <person name="Glastad K.M."/>
            <person name="Werren J.H."/>
            <person name="Vineis J.H."/>
            <person name="Bowen J.L."/>
            <person name="Friedrich M."/>
            <person name="Jones J."/>
            <person name="Robertson H.M."/>
            <person name="Feyereisen R."/>
            <person name="Mechler-Hickson A."/>
            <person name="Mathers N."/>
            <person name="Lee C.E."/>
            <person name="Colbourne J.K."/>
            <person name="Biales A."/>
            <person name="Johnston J.S."/>
            <person name="Wellborn G.A."/>
            <person name="Rosendale A.J."/>
            <person name="Cridge A.G."/>
            <person name="Munoz-Torres M.C."/>
            <person name="Bain P.A."/>
            <person name="Manny A.R."/>
            <person name="Major K.M."/>
            <person name="Lambert F.N."/>
            <person name="Vulpe C.D."/>
            <person name="Tuck P."/>
            <person name="Blalock B.J."/>
            <person name="Lin Y.-Y."/>
            <person name="Smith M.E."/>
            <person name="Ochoa-Acuna H."/>
            <person name="Chen M.-J.M."/>
            <person name="Childers C.P."/>
            <person name="Qu J."/>
            <person name="Dugan S."/>
            <person name="Lee S.L."/>
            <person name="Chao H."/>
            <person name="Dinh H."/>
            <person name="Han Y."/>
            <person name="Doddapaneni H."/>
            <person name="Worley K.C."/>
            <person name="Muzny D.M."/>
            <person name="Gibbs R.A."/>
            <person name="Richards S."/>
        </authorList>
    </citation>
    <scope>NUCLEOTIDE SEQUENCE</scope>
    <source>
        <strain evidence="8">HAZT.00-mixed</strain>
        <tissue evidence="8">Whole organism</tissue>
    </source>
</reference>
<dbReference type="EMBL" id="JQDR03003755">
    <property type="protein sequence ID" value="KAA0202364.1"/>
    <property type="molecule type" value="Genomic_DNA"/>
</dbReference>
<dbReference type="PANTHER" id="PTHR43884">
    <property type="entry name" value="ACYL-COA DEHYDROGENASE"/>
    <property type="match status" value="1"/>
</dbReference>
<dbReference type="AlphaFoldDB" id="A0A6A0HAR1"/>
<feature type="domain" description="Acyl-CoA dehydrogenase/oxidase N-terminal" evidence="7">
    <location>
        <begin position="67"/>
        <end position="154"/>
    </location>
</feature>
<dbReference type="InterPro" id="IPR037069">
    <property type="entry name" value="AcylCoA_DH/ox_N_sf"/>
</dbReference>
<dbReference type="FunFam" id="2.40.110.10:FF:000002">
    <property type="entry name" value="Acyl-CoA dehydrogenase fadE12"/>
    <property type="match status" value="2"/>
</dbReference>
<dbReference type="InterPro" id="IPR006089">
    <property type="entry name" value="Acyl-CoA_DH_CS"/>
</dbReference>
<dbReference type="Gene3D" id="2.40.110.10">
    <property type="entry name" value="Butyryl-CoA Dehydrogenase, subunit A, domain 2"/>
    <property type="match status" value="2"/>
</dbReference>
<evidence type="ECO:0000259" key="7">
    <source>
        <dbReference type="Pfam" id="PF02771"/>
    </source>
</evidence>
<dbReference type="GO" id="GO:0003995">
    <property type="term" value="F:acyl-CoA dehydrogenase activity"/>
    <property type="evidence" value="ECO:0007669"/>
    <property type="project" value="InterPro"/>
</dbReference>
<evidence type="ECO:0000313" key="8">
    <source>
        <dbReference type="EMBL" id="KAA0202364.1"/>
    </source>
</evidence>
<comment type="caution">
    <text evidence="8">The sequence shown here is derived from an EMBL/GenBank/DDBJ whole genome shotgun (WGS) entry which is preliminary data.</text>
</comment>
<accession>A0A6A0HAR1</accession>
<evidence type="ECO:0000256" key="3">
    <source>
        <dbReference type="ARBA" id="ARBA00022630"/>
    </source>
</evidence>
<evidence type="ECO:0000256" key="2">
    <source>
        <dbReference type="ARBA" id="ARBA00009347"/>
    </source>
</evidence>
<reference evidence="8" key="1">
    <citation type="submission" date="2014-08" db="EMBL/GenBank/DDBJ databases">
        <authorList>
            <person name="Murali S."/>
            <person name="Richards S."/>
            <person name="Bandaranaike D."/>
            <person name="Bellair M."/>
            <person name="Blankenburg K."/>
            <person name="Chao H."/>
            <person name="Dinh H."/>
            <person name="Doddapaneni H."/>
            <person name="Dugan-Rocha S."/>
            <person name="Elkadiri S."/>
            <person name="Gnanaolivu R."/>
            <person name="Hughes D."/>
            <person name="Lee S."/>
            <person name="Li M."/>
            <person name="Ming W."/>
            <person name="Munidasa M."/>
            <person name="Muniz J."/>
            <person name="Nguyen L."/>
            <person name="Osuji N."/>
            <person name="Pu L.-L."/>
            <person name="Puazo M."/>
            <person name="Skinner E."/>
            <person name="Qu C."/>
            <person name="Quiroz J."/>
            <person name="Raj R."/>
            <person name="Weissenberger G."/>
            <person name="Xin Y."/>
            <person name="Zou X."/>
            <person name="Han Y."/>
            <person name="Worley K."/>
            <person name="Muzny D."/>
            <person name="Gibbs R."/>
        </authorList>
    </citation>
    <scope>NUCLEOTIDE SEQUENCE</scope>
    <source>
        <strain evidence="8">HAZT.00-mixed</strain>
        <tissue evidence="8">Whole organism</tissue>
    </source>
</reference>